<dbReference type="PANTHER" id="PTHR41523:SF8">
    <property type="entry name" value="ETHYLENE RESPONSE SENSOR PROTEIN"/>
    <property type="match status" value="1"/>
</dbReference>
<dbReference type="SMART" id="SM00091">
    <property type="entry name" value="PAS"/>
    <property type="match status" value="1"/>
</dbReference>
<dbReference type="InterPro" id="IPR035965">
    <property type="entry name" value="PAS-like_dom_sf"/>
</dbReference>
<feature type="domain" description="PAC" evidence="18">
    <location>
        <begin position="188"/>
        <end position="240"/>
    </location>
</feature>
<evidence type="ECO:0000256" key="7">
    <source>
        <dbReference type="ARBA" id="ARBA00022630"/>
    </source>
</evidence>
<keyword evidence="6" id="KW-0716">Sensory transduction</keyword>
<dbReference type="GO" id="GO:0006355">
    <property type="term" value="P:regulation of DNA-templated transcription"/>
    <property type="evidence" value="ECO:0007669"/>
    <property type="project" value="InterPro"/>
</dbReference>
<dbReference type="InterPro" id="IPR013767">
    <property type="entry name" value="PAS_fold"/>
</dbReference>
<keyword evidence="5" id="KW-0597">Phosphoprotein</keyword>
<dbReference type="AlphaFoldDB" id="Q7D386"/>
<reference evidence="19 20" key="1">
    <citation type="journal article" date="2001" name="Science">
        <title>The genome of the natural genetic engineer Agrobacterium tumefaciens C58.</title>
        <authorList>
            <person name="Wood D.W."/>
            <person name="Setubal J.C."/>
            <person name="Kaul R."/>
            <person name="Monks D.E."/>
            <person name="Kitajima J.P."/>
            <person name="Okura V.K."/>
            <person name="Zhou Y."/>
            <person name="Chen L."/>
            <person name="Wood G.E."/>
            <person name="Almeida N.F.Jr."/>
            <person name="Woo L."/>
            <person name="Chen Y."/>
            <person name="Paulsen I.T."/>
            <person name="Eisen J.A."/>
            <person name="Karp P.D."/>
            <person name="Bovee D.Sr."/>
            <person name="Chapman P."/>
            <person name="Clendenning J."/>
            <person name="Deatherage G."/>
            <person name="Gillet W."/>
            <person name="Grant C."/>
            <person name="Kutyavin T."/>
            <person name="Levy R."/>
            <person name="Li M.J."/>
            <person name="McClelland E."/>
            <person name="Palmieri A."/>
            <person name="Raymond C."/>
            <person name="Rouse G."/>
            <person name="Saenphimmachak C."/>
            <person name="Wu Z."/>
            <person name="Romero P."/>
            <person name="Gordon D."/>
            <person name="Zhang S."/>
            <person name="Yoo H."/>
            <person name="Tao Y."/>
            <person name="Biddle P."/>
            <person name="Jung M."/>
            <person name="Krespan W."/>
            <person name="Perry M."/>
            <person name="Gordon-Kamm B."/>
            <person name="Liao L."/>
            <person name="Kim S."/>
            <person name="Hendrick C."/>
            <person name="Zhao Z.Y."/>
            <person name="Dolan M."/>
            <person name="Chumley F."/>
            <person name="Tingey S.V."/>
            <person name="Tomb J.F."/>
            <person name="Gordon M.P."/>
            <person name="Olson M.V."/>
            <person name="Nester E.W."/>
        </authorList>
    </citation>
    <scope>NUCLEOTIDE SEQUENCE [LARGE SCALE GENOMIC DNA]</scope>
    <source>
        <strain evidence="20">C58 / ATCC 33970</strain>
    </source>
</reference>
<keyword evidence="16" id="KW-0675">Receptor</keyword>
<reference evidence="19 20" key="2">
    <citation type="journal article" date="2001" name="Science">
        <title>Genome sequence of the plant pathogen and biotechnology agent Agrobacterium tumefaciens C58.</title>
        <authorList>
            <person name="Goodner B."/>
            <person name="Hinkle G."/>
            <person name="Gattung S."/>
            <person name="Miller N."/>
            <person name="Blanchard M."/>
            <person name="Qurollo B."/>
            <person name="Goldman B.S."/>
            <person name="Cao Y."/>
            <person name="Askenazi M."/>
            <person name="Halling C."/>
            <person name="Mullin L."/>
            <person name="Houmiel K."/>
            <person name="Gordon J."/>
            <person name="Vaudin M."/>
            <person name="Iartchouk O."/>
            <person name="Epp A."/>
            <person name="Liu F."/>
            <person name="Wollam C."/>
            <person name="Allinger M."/>
            <person name="Doughty D."/>
            <person name="Scott C."/>
            <person name="Lappas C."/>
            <person name="Markelz B."/>
            <person name="Flanagan C."/>
            <person name="Crowell C."/>
            <person name="Gurson J."/>
            <person name="Lomo C."/>
            <person name="Sear C."/>
            <person name="Strub G."/>
            <person name="Cielo C."/>
            <person name="Slater S."/>
        </authorList>
    </citation>
    <scope>NUCLEOTIDE SEQUENCE [LARGE SCALE GENOMIC DNA]</scope>
    <source>
        <strain evidence="20">C58 / ATCC 33970</strain>
    </source>
</reference>
<comment type="catalytic activity">
    <reaction evidence="1">
        <text>ATP + protein L-histidine = ADP + protein N-phospho-L-histidine.</text>
        <dbReference type="EC" id="2.7.13.3"/>
    </reaction>
</comment>
<keyword evidence="9" id="KW-0808">Transferase</keyword>
<dbReference type="GO" id="GO:0009881">
    <property type="term" value="F:photoreceptor activity"/>
    <property type="evidence" value="ECO:0007669"/>
    <property type="project" value="UniProtKB-KW"/>
</dbReference>
<dbReference type="PANTHER" id="PTHR41523">
    <property type="entry name" value="TWO-COMPONENT SYSTEM SENSOR PROTEIN"/>
    <property type="match status" value="1"/>
</dbReference>
<protein>
    <recommendedName>
        <fullName evidence="3">Blue-light-activated histidine kinase</fullName>
        <ecNumber evidence="2">2.7.13.3</ecNumber>
    </recommendedName>
</protein>
<keyword evidence="15" id="KW-0843">Virulence</keyword>
<dbReference type="eggNOG" id="COG3920">
    <property type="taxonomic scope" value="Bacteria"/>
</dbReference>
<evidence type="ECO:0000256" key="6">
    <source>
        <dbReference type="ARBA" id="ARBA00022606"/>
    </source>
</evidence>
<evidence type="ECO:0000256" key="11">
    <source>
        <dbReference type="ARBA" id="ARBA00022741"/>
    </source>
</evidence>
<evidence type="ECO:0000256" key="9">
    <source>
        <dbReference type="ARBA" id="ARBA00022679"/>
    </source>
</evidence>
<dbReference type="InterPro" id="IPR000700">
    <property type="entry name" value="PAS-assoc_C"/>
</dbReference>
<dbReference type="Pfam" id="PF00989">
    <property type="entry name" value="PAS"/>
    <property type="match status" value="1"/>
</dbReference>
<dbReference type="PROSITE" id="PS50112">
    <property type="entry name" value="PAS"/>
    <property type="match status" value="1"/>
</dbReference>
<evidence type="ECO:0000256" key="5">
    <source>
        <dbReference type="ARBA" id="ARBA00022553"/>
    </source>
</evidence>
<dbReference type="GO" id="GO:0005524">
    <property type="term" value="F:ATP binding"/>
    <property type="evidence" value="ECO:0007669"/>
    <property type="project" value="UniProtKB-KW"/>
</dbReference>
<name>Q7D386_AGRFC</name>
<dbReference type="KEGG" id="atu:Atu5375"/>
<dbReference type="InterPro" id="IPR000014">
    <property type="entry name" value="PAS"/>
</dbReference>
<evidence type="ECO:0000313" key="19">
    <source>
        <dbReference type="EMBL" id="AAK90749.2"/>
    </source>
</evidence>
<keyword evidence="7" id="KW-0285">Flavoprotein</keyword>
<evidence type="ECO:0000256" key="13">
    <source>
        <dbReference type="ARBA" id="ARBA00022840"/>
    </source>
</evidence>
<keyword evidence="12 19" id="KW-0418">Kinase</keyword>
<keyword evidence="10" id="KW-0677">Repeat</keyword>
<evidence type="ECO:0000256" key="1">
    <source>
        <dbReference type="ARBA" id="ARBA00000085"/>
    </source>
</evidence>
<proteinExistence type="predicted"/>
<dbReference type="CDD" id="cd00130">
    <property type="entry name" value="PAS"/>
    <property type="match status" value="1"/>
</dbReference>
<keyword evidence="11" id="KW-0547">Nucleotide-binding</keyword>
<dbReference type="EMBL" id="AE007872">
    <property type="protein sequence ID" value="AAK90749.2"/>
    <property type="molecule type" value="Genomic_DNA"/>
</dbReference>
<dbReference type="InterPro" id="IPR001610">
    <property type="entry name" value="PAC"/>
</dbReference>
<dbReference type="SMART" id="SM00086">
    <property type="entry name" value="PAC"/>
    <property type="match status" value="1"/>
</dbReference>
<evidence type="ECO:0000313" key="20">
    <source>
        <dbReference type="Proteomes" id="UP000000813"/>
    </source>
</evidence>
<evidence type="ECO:0000259" key="17">
    <source>
        <dbReference type="PROSITE" id="PS50112"/>
    </source>
</evidence>
<keyword evidence="4" id="KW-0600">Photoreceptor protein</keyword>
<keyword evidence="13" id="KW-0067">ATP-binding</keyword>
<keyword evidence="14" id="KW-0157">Chromophore</keyword>
<feature type="domain" description="PAS" evidence="17">
    <location>
        <begin position="115"/>
        <end position="170"/>
    </location>
</feature>
<dbReference type="SUPFAM" id="SSF55785">
    <property type="entry name" value="PYP-like sensor domain (PAS domain)"/>
    <property type="match status" value="1"/>
</dbReference>
<dbReference type="PATRIC" id="fig|176299.10.peg.5048"/>
<dbReference type="HOGENOM" id="CLU_000445_114_57_5"/>
<dbReference type="InterPro" id="IPR036890">
    <property type="entry name" value="HATPase_C_sf"/>
</dbReference>
<dbReference type="PhylomeDB" id="Q7D386"/>
<dbReference type="eggNOG" id="COG3290">
    <property type="taxonomic scope" value="Bacteria"/>
</dbReference>
<dbReference type="EC" id="2.7.13.3" evidence="2"/>
<dbReference type="PROSITE" id="PS50113">
    <property type="entry name" value="PAC"/>
    <property type="match status" value="1"/>
</dbReference>
<dbReference type="InterPro" id="IPR011102">
    <property type="entry name" value="Sig_transdc_His_kinase_HWE"/>
</dbReference>
<sequence>MRQHPIVMSRIFGNLDRFEAFAALLDNRQSSPMMSYCDDRECDDCAPSPQLLRSGQNIISSSLLGLLRACQQTFQHSTSTHEMEEYSHADDGATNEARLQRRLTQLKGAQPGYEAAAFLAAIVESSDDAIISKSLQGIITTWNLSAERLFGYSADEAVGRPITMLIPEDRLDEEPAILARINAGERVDHFETVRRRKDGTLIDISLTISPIRAGDGTIIGASKIARDISERKRAAEHQDMLLREMHHRVKNLFTITGSIITLAARTAQTPAELADGMKNRLIALSHAHQLTLPSFSGGESPSERSTTLFNLLSNLLSPFADKDAGRWHLHGEDPHISAERVTSLALLFHEYATNAVKYSALSVADGRLDVTLTPGPDCFEIAWLESNARTTAAGKTKEADFGTTLENMLVRTLNAQVSRDWQRQGLLIRLTLPRNVFSLPS</sequence>
<dbReference type="Gene3D" id="3.30.565.10">
    <property type="entry name" value="Histidine kinase-like ATPase, C-terminal domain"/>
    <property type="match status" value="1"/>
</dbReference>
<dbReference type="EnsemblBacteria" id="AAK90749">
    <property type="protein sequence ID" value="AAK90749"/>
    <property type="gene ID" value="Atu5375"/>
</dbReference>
<organism evidence="19 20">
    <name type="scientific">Agrobacterium fabrum (strain C58 / ATCC 33970)</name>
    <name type="common">Agrobacterium tumefaciens (strain C58)</name>
    <dbReference type="NCBI Taxonomy" id="176299"/>
    <lineage>
        <taxon>Bacteria</taxon>
        <taxon>Pseudomonadati</taxon>
        <taxon>Pseudomonadota</taxon>
        <taxon>Alphaproteobacteria</taxon>
        <taxon>Hyphomicrobiales</taxon>
        <taxon>Rhizobiaceae</taxon>
        <taxon>Rhizobium/Agrobacterium group</taxon>
        <taxon>Agrobacterium</taxon>
        <taxon>Agrobacterium tumefaciens complex</taxon>
    </lineage>
</organism>
<dbReference type="OrthoDB" id="341208at2"/>
<evidence type="ECO:0000256" key="2">
    <source>
        <dbReference type="ARBA" id="ARBA00012438"/>
    </source>
</evidence>
<keyword evidence="20" id="KW-1185">Reference proteome</keyword>
<evidence type="ECO:0000256" key="4">
    <source>
        <dbReference type="ARBA" id="ARBA00022543"/>
    </source>
</evidence>
<dbReference type="NCBIfam" id="TIGR00229">
    <property type="entry name" value="sensory_box"/>
    <property type="match status" value="1"/>
</dbReference>
<evidence type="ECO:0000256" key="10">
    <source>
        <dbReference type="ARBA" id="ARBA00022737"/>
    </source>
</evidence>
<evidence type="ECO:0000256" key="16">
    <source>
        <dbReference type="ARBA" id="ARBA00023170"/>
    </source>
</evidence>
<dbReference type="Gene3D" id="3.30.450.20">
    <property type="entry name" value="PAS domain"/>
    <property type="match status" value="1"/>
</dbReference>
<evidence type="ECO:0000256" key="15">
    <source>
        <dbReference type="ARBA" id="ARBA00023026"/>
    </source>
</evidence>
<dbReference type="Proteomes" id="UP000000813">
    <property type="component" value="Plasmid At"/>
</dbReference>
<keyword evidence="8" id="KW-0288">FMN</keyword>
<geneLocation type="plasmid" evidence="19 20">
    <name>At</name>
</geneLocation>
<accession>Q7D386</accession>
<dbReference type="SMART" id="SM00911">
    <property type="entry name" value="HWE_HK"/>
    <property type="match status" value="1"/>
</dbReference>
<dbReference type="GO" id="GO:0004673">
    <property type="term" value="F:protein histidine kinase activity"/>
    <property type="evidence" value="ECO:0007669"/>
    <property type="project" value="UniProtKB-EC"/>
</dbReference>
<dbReference type="Pfam" id="PF07536">
    <property type="entry name" value="HWE_HK"/>
    <property type="match status" value="1"/>
</dbReference>
<evidence type="ECO:0000256" key="12">
    <source>
        <dbReference type="ARBA" id="ARBA00022777"/>
    </source>
</evidence>
<evidence type="ECO:0000256" key="14">
    <source>
        <dbReference type="ARBA" id="ARBA00022991"/>
    </source>
</evidence>
<evidence type="ECO:0000256" key="3">
    <source>
        <dbReference type="ARBA" id="ARBA00021740"/>
    </source>
</evidence>
<evidence type="ECO:0000256" key="8">
    <source>
        <dbReference type="ARBA" id="ARBA00022643"/>
    </source>
</evidence>
<evidence type="ECO:0000259" key="18">
    <source>
        <dbReference type="PROSITE" id="PS50113"/>
    </source>
</evidence>
<gene>
    <name evidence="19" type="ordered locus">Atu5375</name>
</gene>
<keyword evidence="19" id="KW-0614">Plasmid</keyword>